<organism evidence="2 3">
    <name type="scientific">Pseudomonas emilianonis</name>
    <dbReference type="NCBI Taxonomy" id="2915812"/>
    <lineage>
        <taxon>Bacteria</taxon>
        <taxon>Pseudomonadati</taxon>
        <taxon>Pseudomonadota</taxon>
        <taxon>Gammaproteobacteria</taxon>
        <taxon>Pseudomonadales</taxon>
        <taxon>Pseudomonadaceae</taxon>
        <taxon>Pseudomonas</taxon>
    </lineage>
</organism>
<protein>
    <submittedName>
        <fullName evidence="2">Uncharacterized protein</fullName>
    </submittedName>
</protein>
<evidence type="ECO:0000256" key="1">
    <source>
        <dbReference type="SAM" id="Phobius"/>
    </source>
</evidence>
<name>A0ABT0EBR8_9PSED</name>
<keyword evidence="3" id="KW-1185">Reference proteome</keyword>
<accession>A0ABT0EBR8</accession>
<evidence type="ECO:0000313" key="3">
    <source>
        <dbReference type="Proteomes" id="UP001317085"/>
    </source>
</evidence>
<keyword evidence="1" id="KW-1133">Transmembrane helix</keyword>
<keyword evidence="1" id="KW-0812">Transmembrane</keyword>
<gene>
    <name evidence="2" type="ORF">L9Z73_01885</name>
</gene>
<dbReference type="Proteomes" id="UP001317085">
    <property type="component" value="Unassembled WGS sequence"/>
</dbReference>
<dbReference type="RefSeq" id="WP_247395940.1">
    <property type="nucleotide sequence ID" value="NZ_JAKNRV010000007.1"/>
</dbReference>
<feature type="transmembrane region" description="Helical" evidence="1">
    <location>
        <begin position="29"/>
        <end position="49"/>
    </location>
</feature>
<reference evidence="2 3" key="1">
    <citation type="submission" date="2022-02" db="EMBL/GenBank/DDBJ databases">
        <title>Comparative genomics of the first Antarctic Pseudomonas spp. capable of biotransforming 2,4,6-Trinitrotoluene.</title>
        <authorList>
            <person name="Cabrera M.A."/>
            <person name="Marquez S.L."/>
            <person name="Perez-Donoso J.M."/>
        </authorList>
    </citation>
    <scope>NUCLEOTIDE SEQUENCE [LARGE SCALE GENOMIC DNA]</scope>
    <source>
        <strain evidence="2 3">TNT11</strain>
    </source>
</reference>
<evidence type="ECO:0000313" key="2">
    <source>
        <dbReference type="EMBL" id="MCK1783156.1"/>
    </source>
</evidence>
<sequence length="59" mass="6336">MSKIAWLFLCLTVGTAVLGMSTSSQDAHTTTLIASAVFGSLLLLTLIVGRRIKFDPVLR</sequence>
<comment type="caution">
    <text evidence="2">The sequence shown here is derived from an EMBL/GenBank/DDBJ whole genome shotgun (WGS) entry which is preliminary data.</text>
</comment>
<dbReference type="InterPro" id="IPR049711">
    <property type="entry name" value="PA3371-like"/>
</dbReference>
<proteinExistence type="predicted"/>
<dbReference type="NCBIfam" id="NF041882">
    <property type="entry name" value="PA3371_fam"/>
    <property type="match status" value="1"/>
</dbReference>
<keyword evidence="1" id="KW-0472">Membrane</keyword>
<dbReference type="EMBL" id="JAKNRV010000007">
    <property type="protein sequence ID" value="MCK1783156.1"/>
    <property type="molecule type" value="Genomic_DNA"/>
</dbReference>